<evidence type="ECO:0000259" key="1">
    <source>
        <dbReference type="PROSITE" id="PS51186"/>
    </source>
</evidence>
<dbReference type="InterPro" id="IPR000182">
    <property type="entry name" value="GNAT_dom"/>
</dbReference>
<dbReference type="EMBL" id="CP015108">
    <property type="protein sequence ID" value="ARF12802.1"/>
    <property type="molecule type" value="Genomic_DNA"/>
</dbReference>
<evidence type="ECO:0000313" key="2">
    <source>
        <dbReference type="EMBL" id="ARF12802.1"/>
    </source>
</evidence>
<dbReference type="PANTHER" id="PTHR43415">
    <property type="entry name" value="SPERMIDINE N(1)-ACETYLTRANSFERASE"/>
    <property type="match status" value="1"/>
</dbReference>
<evidence type="ECO:0000313" key="3">
    <source>
        <dbReference type="Proteomes" id="UP000192486"/>
    </source>
</evidence>
<dbReference type="Proteomes" id="UP000192486">
    <property type="component" value="Chromosome"/>
</dbReference>
<proteinExistence type="predicted"/>
<dbReference type="PANTHER" id="PTHR43415:SF3">
    <property type="entry name" value="GNAT-FAMILY ACETYLTRANSFERASE"/>
    <property type="match status" value="1"/>
</dbReference>
<dbReference type="PROSITE" id="PS51186">
    <property type="entry name" value="GNAT"/>
    <property type="match status" value="1"/>
</dbReference>
<gene>
    <name evidence="2" type="ORF">SporoS204_00615</name>
</gene>
<dbReference type="CDD" id="cd04301">
    <property type="entry name" value="NAT_SF"/>
    <property type="match status" value="1"/>
</dbReference>
<name>A0ABM6JRZ6_SPOUR</name>
<reference evidence="2 3" key="1">
    <citation type="submission" date="2016-04" db="EMBL/GenBank/DDBJ databases">
        <title>Comparative Genomics and Epigenetics of Sporosarcina ureae.</title>
        <authorList>
            <person name="Oliver A.S."/>
            <person name="Cooper K.K."/>
        </authorList>
    </citation>
    <scope>NUCLEOTIDE SEQUENCE [LARGE SCALE GENOMIC DNA]</scope>
    <source>
        <strain evidence="2 3">S204</strain>
    </source>
</reference>
<keyword evidence="3" id="KW-1185">Reference proteome</keyword>
<organism evidence="2 3">
    <name type="scientific">Sporosarcina ureae</name>
    <dbReference type="NCBI Taxonomy" id="1571"/>
    <lineage>
        <taxon>Bacteria</taxon>
        <taxon>Bacillati</taxon>
        <taxon>Bacillota</taxon>
        <taxon>Bacilli</taxon>
        <taxon>Bacillales</taxon>
        <taxon>Caryophanaceae</taxon>
        <taxon>Sporosarcina</taxon>
    </lineage>
</organism>
<feature type="domain" description="N-acetyltransferase" evidence="1">
    <location>
        <begin position="3"/>
        <end position="173"/>
    </location>
</feature>
<dbReference type="RefSeq" id="WP_029054603.1">
    <property type="nucleotide sequence ID" value="NZ_CP015108.1"/>
</dbReference>
<dbReference type="InterPro" id="IPR016181">
    <property type="entry name" value="Acyl_CoA_acyltransferase"/>
</dbReference>
<sequence>MKIEIIPLTEPTSMLVNTLNRWGNDMNLKSLSQPNPSRAELERESILTIEDICHRLKYQHVYLIYLENRLIGEMSYTVDPEHLFHKKSETAWISILIGEPQCRGKGIGVMALEYLEEQVRKHSLKRIELGVFEFNEPALKLYKKLGYQEIGRIENFTYYEGDMWADIRMEKCF</sequence>
<dbReference type="Pfam" id="PF00583">
    <property type="entry name" value="Acetyltransf_1"/>
    <property type="match status" value="1"/>
</dbReference>
<protein>
    <submittedName>
        <fullName evidence="2">GNAT family N-acetyltransferase</fullName>
    </submittedName>
</protein>
<accession>A0ABM6JRZ6</accession>
<dbReference type="SUPFAM" id="SSF55729">
    <property type="entry name" value="Acyl-CoA N-acyltransferases (Nat)"/>
    <property type="match status" value="1"/>
</dbReference>
<dbReference type="Gene3D" id="3.40.630.30">
    <property type="match status" value="1"/>
</dbReference>